<dbReference type="GO" id="GO:0003676">
    <property type="term" value="F:nucleic acid binding"/>
    <property type="evidence" value="ECO:0007669"/>
    <property type="project" value="InterPro"/>
</dbReference>
<dbReference type="InterPro" id="IPR001667">
    <property type="entry name" value="DDH_dom"/>
</dbReference>
<dbReference type="EMBL" id="MWDQ01000150">
    <property type="protein sequence ID" value="OQB71721.1"/>
    <property type="molecule type" value="Genomic_DNA"/>
</dbReference>
<reference evidence="3" key="1">
    <citation type="submission" date="2017-02" db="EMBL/GenBank/DDBJ databases">
        <title>Delving into the versatile metabolic prowess of the omnipresent phylum Bacteroidetes.</title>
        <authorList>
            <person name="Nobu M.K."/>
            <person name="Mei R."/>
            <person name="Narihiro T."/>
            <person name="Kuroda K."/>
            <person name="Liu W.-T."/>
        </authorList>
    </citation>
    <scope>NUCLEOTIDE SEQUENCE</scope>
    <source>
        <strain evidence="3">ADurb.Bin131</strain>
    </source>
</reference>
<sequence>MVMYTSNHERKLIDKICSEIEKYNNFILTTHQLPDGDGLSCELAFFDMLINLGKNVVIVNEFSARPVFNFLPYFSKIVNPEIYRRLRFKPDVAIVFDCSSKERVGRPFEDISDARVIINIDHHEGNTLFGDINLVSCDRSSVGEICFLIAKKLGCLNEKVAECLYVAILTDTGSFRHHFDMRTFDVSEKLLQTGIDPETIADNIYHNNSVSCLRLLGYALSNLQYDDKIRTAWTVLTGDIYRRTRALEQDTEIVVDMLRTIKDADIIFIVKEKKREIKFSLRSRKGINVRRIAERFGGGGHNNAAGFSFQGISIEQAVLRFLRYLRSRQQEDKDLDD</sequence>
<name>A0A1V6C4F3_UNCT6</name>
<evidence type="ECO:0000259" key="2">
    <source>
        <dbReference type="Pfam" id="PF02272"/>
    </source>
</evidence>
<evidence type="ECO:0000313" key="3">
    <source>
        <dbReference type="EMBL" id="OQB71721.1"/>
    </source>
</evidence>
<dbReference type="GO" id="GO:0016787">
    <property type="term" value="F:hydrolase activity"/>
    <property type="evidence" value="ECO:0007669"/>
    <property type="project" value="UniProtKB-KW"/>
</dbReference>
<dbReference type="InterPro" id="IPR038763">
    <property type="entry name" value="DHH_sf"/>
</dbReference>
<dbReference type="Pfam" id="PF02272">
    <property type="entry name" value="DHHA1"/>
    <property type="match status" value="1"/>
</dbReference>
<organism evidence="3">
    <name type="scientific">candidate division TA06 bacterium ADurb.Bin131</name>
    <dbReference type="NCBI Taxonomy" id="1852827"/>
    <lineage>
        <taxon>Bacteria</taxon>
        <taxon>Bacteria division TA06</taxon>
    </lineage>
</organism>
<dbReference type="Gene3D" id="3.90.1640.10">
    <property type="entry name" value="inorganic pyrophosphatase (n-terminal core)"/>
    <property type="match status" value="1"/>
</dbReference>
<dbReference type="InterPro" id="IPR051319">
    <property type="entry name" value="Oligoribo/pAp-PDE_c-di-AMP_PDE"/>
</dbReference>
<gene>
    <name evidence="3" type="primary">nrnA</name>
    <name evidence="3" type="ORF">BWX89_01642</name>
</gene>
<comment type="caution">
    <text evidence="3">The sequence shown here is derived from an EMBL/GenBank/DDBJ whole genome shotgun (WGS) entry which is preliminary data.</text>
</comment>
<dbReference type="Gene3D" id="3.10.310.30">
    <property type="match status" value="1"/>
</dbReference>
<keyword evidence="3" id="KW-0378">Hydrolase</keyword>
<dbReference type="PANTHER" id="PTHR47618">
    <property type="entry name" value="BIFUNCTIONAL OLIGORIBONUCLEASE AND PAP PHOSPHATASE NRNA"/>
    <property type="match status" value="1"/>
</dbReference>
<dbReference type="PANTHER" id="PTHR47618:SF1">
    <property type="entry name" value="BIFUNCTIONAL OLIGORIBONUCLEASE AND PAP PHOSPHATASE NRNA"/>
    <property type="match status" value="1"/>
</dbReference>
<dbReference type="AlphaFoldDB" id="A0A1V6C4F3"/>
<evidence type="ECO:0000259" key="1">
    <source>
        <dbReference type="Pfam" id="PF01368"/>
    </source>
</evidence>
<dbReference type="EC" id="3.1.-.-" evidence="3"/>
<feature type="domain" description="DHHA1" evidence="2">
    <location>
        <begin position="249"/>
        <end position="318"/>
    </location>
</feature>
<dbReference type="InterPro" id="IPR003156">
    <property type="entry name" value="DHHA1_dom"/>
</dbReference>
<feature type="domain" description="DDH" evidence="1">
    <location>
        <begin position="26"/>
        <end position="168"/>
    </location>
</feature>
<dbReference type="Proteomes" id="UP000485562">
    <property type="component" value="Unassembled WGS sequence"/>
</dbReference>
<accession>A0A1V6C4F3</accession>
<dbReference type="SUPFAM" id="SSF64182">
    <property type="entry name" value="DHH phosphoesterases"/>
    <property type="match status" value="1"/>
</dbReference>
<dbReference type="Pfam" id="PF01368">
    <property type="entry name" value="DHH"/>
    <property type="match status" value="1"/>
</dbReference>
<proteinExistence type="predicted"/>
<protein>
    <submittedName>
        <fullName evidence="3">Bifunctional oligoribonuclease and PAP phosphatase NrnA</fullName>
        <ecNumber evidence="3">3.1.-.-</ecNumber>
    </submittedName>
</protein>